<comment type="caution">
    <text evidence="2">The sequence shown here is derived from an EMBL/GenBank/DDBJ whole genome shotgun (WGS) entry which is preliminary data.</text>
</comment>
<dbReference type="EMBL" id="JAUSWP010000007">
    <property type="protein sequence ID" value="MDQ0568028.1"/>
    <property type="molecule type" value="Genomic_DNA"/>
</dbReference>
<keyword evidence="1" id="KW-0472">Membrane</keyword>
<evidence type="ECO:0000313" key="2">
    <source>
        <dbReference type="EMBL" id="MDQ0568028.1"/>
    </source>
</evidence>
<name>A0ABU0NF24_9MOLU</name>
<evidence type="ECO:0000313" key="3">
    <source>
        <dbReference type="Proteomes" id="UP001236620"/>
    </source>
</evidence>
<sequence>MKTKPISRNEIFAKEIALINQETKQAGHDGKYSDYIEEVISKLKEIDNQFFTNVLSMTNKEFEESKFYLGKSANDEAINQEIIENIKSQLYLLKELNIQEAIDKKQKVQTNFLDDDKYYFSNLEELHHNTYLKLQQNTNKYKNLELVENNFSKIAKASIKKEVNKTSDNISKKSINELVKECKEMNLKKLSDLDRKKQIYQIKFRWFSILSPIFVLIMVISIILPIYV</sequence>
<accession>A0ABU0NF24</accession>
<feature type="transmembrane region" description="Helical" evidence="1">
    <location>
        <begin position="204"/>
        <end position="227"/>
    </location>
</feature>
<keyword evidence="1" id="KW-1133">Transmembrane helix</keyword>
<dbReference type="RefSeq" id="WP_307445320.1">
    <property type="nucleotide sequence ID" value="NZ_JAUSWP010000007.1"/>
</dbReference>
<gene>
    <name evidence="2" type="ORF">J2Z63_000676</name>
</gene>
<proteinExistence type="predicted"/>
<protein>
    <submittedName>
        <fullName evidence="2">Uncharacterized protein</fullName>
    </submittedName>
</protein>
<keyword evidence="1" id="KW-0812">Transmembrane</keyword>
<reference evidence="2" key="1">
    <citation type="submission" date="2023-07" db="EMBL/GenBank/DDBJ databases">
        <title>Genomic Encyclopedia of Type Strains, Phase IV (KMG-IV): sequencing the most valuable type-strain genomes for metagenomic binning, comparative biology and taxonomic classification.</title>
        <authorList>
            <person name="Goeker M."/>
        </authorList>
    </citation>
    <scope>NUCLEOTIDE SEQUENCE [LARGE SCALE GENOMIC DNA]</scope>
    <source>
        <strain evidence="2">DSM 22019</strain>
    </source>
</reference>
<organism evidence="2 3">
    <name type="scientific">Mycoplasma yeatsii</name>
    <dbReference type="NCBI Taxonomy" id="51365"/>
    <lineage>
        <taxon>Bacteria</taxon>
        <taxon>Bacillati</taxon>
        <taxon>Mycoplasmatota</taxon>
        <taxon>Mollicutes</taxon>
        <taxon>Mycoplasmataceae</taxon>
        <taxon>Mycoplasma</taxon>
    </lineage>
</organism>
<evidence type="ECO:0000256" key="1">
    <source>
        <dbReference type="SAM" id="Phobius"/>
    </source>
</evidence>
<keyword evidence="3" id="KW-1185">Reference proteome</keyword>
<dbReference type="Proteomes" id="UP001236620">
    <property type="component" value="Unassembled WGS sequence"/>
</dbReference>